<protein>
    <submittedName>
        <fullName evidence="2">Uncharacterized protein</fullName>
    </submittedName>
</protein>
<dbReference type="RefSeq" id="WP_006949294.1">
    <property type="nucleotide sequence ID" value="NZ_BAJI01000003.1"/>
</dbReference>
<dbReference type="STRING" id="862515.HMPREF0658_1274"/>
<dbReference type="eggNOG" id="ENOG50332RD">
    <property type="taxonomic scope" value="Bacteria"/>
</dbReference>
<dbReference type="Gene3D" id="2.60.120.260">
    <property type="entry name" value="Galactose-binding domain-like"/>
    <property type="match status" value="1"/>
</dbReference>
<keyword evidence="1" id="KW-0175">Coiled coil</keyword>
<sequence length="1923" mass="217616">MDILLTPDQLSLSGALKRFVIHTNEETTFSLKDERDSKVIVQHTYTPNKNGHIEIELENIITPLLSFQLLDKTQPYKQPNILKQFNASITEHNTNENKTFSFEVIRAGIDQFADSAENFLKTNFLTWQPNIKPVTYHTPEFLTYYAAHDVAVQGVAYIPQEETDNYTQLPFQLALLSAGNVWTIPVSYAIIAGKIKKMPAYYDIFIEDQQGNRLTYIQRYYATDIKSEEEQWILFENSLGGIDTFRAYGETENNAKHTHNIVEIENNTQEYRVDTLREFKKNTGFLTKNERKWVLDFFPSLGKYIYTGDAIRKIVVTDSDVSWKTKELPSTYNFTYRFADAKPFLNLPRTELPTEMLHIKIPDATSFTLAPRLVELPRLTLTKGALFPVQNPYASQWNVTTLEAIIDFLKKTITNSYQGDGSLGHTHDNISVLNALERLGKYLTIDAEKIYAGHADTATVADTLDQKSKDWDKILQSDKASTAKEIISFLKGITIGAGFHINEQGEALLKALTVDAIKSKDFTQGADTLDGKGFAIYQDNNGRTHAVTDIIEARVKSISAEVEIKKFSFASGDTGYTFAGAKITKVKKLSSGDFRCYFPAQDGDIESINDFQLGDQAMARTDTFLNHQKQRSDRRYYWRLVVNIGQETLEDGRSYHFVDLSSVKGTVTLMEHTCIGCDTTVDNDEPEPLDNIVQLGNQINPDRQYAYIIYVSEGRRVDYAGINDFNLDTHIVEEHSREKTILRSDRVEIASAAGTAQNTPLVCERGEWRNGEKYGRYDRVSHNNAIWLCNVPKGTTTTTEPKDNNTEWIKQTYGMKGEASYTYIRYSNDKKTFTQPKEWKETGNYADGRNLMPESYKKFNRPEEIFTIPYLQTCKQGQKIDLTVSFDYHIPGNFEQGRIGIEFYFQLHGKDYYYGHWVNKKGDGRTSKTLQILYGKNNAAGVFNQLFDKAQQRINEAYITNIKIELGNSTTTWTPAPEDQERGTTTGKFLGTLVWNKPYPSPFLEDYTWTEVEPRGINSVKRMFGVSATPNTPPTEYTETTPKLTNNNKYLWAYDIITYTDGTTTETTHAIISVYGTDGHDGTDAVNIQLSTEYIIIDTADNGTVTPAQLAQAYTDVRAFRGTTPLPITIPAESLTTSQGISATAQGERVKIVAVDNDPETGYAYASGWVDIPVKVEGRTFPLRVFVGTNLHRQVAKWVQNSRQFRSEFSTLKNDYNANRKTWNTQIQQNAQAIAQKVEQTVYQADNAETSRKMAKLETQADRISAKLSETKEKQYNLLRNTKTLRGDNIIRQGITLQERAINDFSVATALNSEEQQRDILKWNNIPIKPNTYYSLSFYAKGSGTCACALSPDTCAEVINAQDFRNSASDGHNRFTLTDRWTRCWATFKTKDNCPSTTEVIPLRLNSVATASIYGICLVESAAPTDWLPYHHDPQKNLVQKPLAISAQKVNLEEDTTTENEKYGKIRKITNNSYWYQLQWNLEEPTDNTNQQFTLFIVAKDLTGNSLWRLGTWMPGDKGSFSYLTEKSQYIELGNGWKKYYTTFYGKEQLKGTGEIFGINGLHGSLEVYAVGVVQGDECPEWNVFPIEKALLDTGIDITNGQIRQIADHFEWIDNQGNPIAQFKNGKAYFYGDISARTFSTPNGTFQVDEQGNITAINMEAVGGTFSNVIIKGSFSSPYATVEEHYNISLHDNAWLDGENTQWNHFNLQWDVSQRGRTLHITNYPLRGAYTGYGVIIAPQGKYFFDEGRRFSKIAIYTGTSVVLHGIGSEDTFYGWLVEQRNLIGNYMAGVPFRVLAWGFATCNPTETTINAQTYNGYALAIERIGQGHCRILLPVPWAQALLKYGPQLRKTIGVSLTGFGHSYDDSTQSMPIKATIKSIGMIGQRIAIDIWLSDDDRVHDGAFQFIIYNMAFNNMFQTSENI</sequence>
<evidence type="ECO:0000313" key="2">
    <source>
        <dbReference type="EMBL" id="EFM01786.1"/>
    </source>
</evidence>
<proteinExistence type="predicted"/>
<feature type="coiled-coil region" evidence="1">
    <location>
        <begin position="1247"/>
        <end position="1274"/>
    </location>
</feature>
<comment type="caution">
    <text evidence="2">The sequence shown here is derived from an EMBL/GenBank/DDBJ whole genome shotgun (WGS) entry which is preliminary data.</text>
</comment>
<keyword evidence="3" id="KW-1185">Reference proteome</keyword>
<dbReference type="Proteomes" id="UP000004394">
    <property type="component" value="Unassembled WGS sequence"/>
</dbReference>
<dbReference type="BioCyc" id="PMAR862515-HMP:GMOO-1297-MONOMER"/>
<dbReference type="EMBL" id="AEEI01000043">
    <property type="protein sequence ID" value="EFM01786.1"/>
    <property type="molecule type" value="Genomic_DNA"/>
</dbReference>
<accession>E0NSS2</accession>
<dbReference type="HOGENOM" id="CLU_235335_0_0_10"/>
<name>E0NSS2_9BACT</name>
<evidence type="ECO:0000256" key="1">
    <source>
        <dbReference type="SAM" id="Coils"/>
    </source>
</evidence>
<reference evidence="2" key="1">
    <citation type="submission" date="2010-07" db="EMBL/GenBank/DDBJ databases">
        <authorList>
            <person name="Muzny D."/>
            <person name="Qin X."/>
            <person name="Deng J."/>
            <person name="Jiang H."/>
            <person name="Liu Y."/>
            <person name="Qu J."/>
            <person name="Song X.-Z."/>
            <person name="Zhang L."/>
            <person name="Thornton R."/>
            <person name="Coyle M."/>
            <person name="Francisco L."/>
            <person name="Jackson L."/>
            <person name="Javaid M."/>
            <person name="Korchina V."/>
            <person name="Kovar C."/>
            <person name="Mata R."/>
            <person name="Mathew T."/>
            <person name="Ngo R."/>
            <person name="Nguyen L."/>
            <person name="Nguyen N."/>
            <person name="Okwuonu G."/>
            <person name="Ongeri F."/>
            <person name="Pham C."/>
            <person name="Simmons D."/>
            <person name="Wilczek-Boney K."/>
            <person name="Hale W."/>
            <person name="Jakkamsetti A."/>
            <person name="Pham P."/>
            <person name="Ruth R."/>
            <person name="San Lucas F."/>
            <person name="Warren J."/>
            <person name="Zhang J."/>
            <person name="Zhao Z."/>
            <person name="Zhou C."/>
            <person name="Zhu D."/>
            <person name="Lee S."/>
            <person name="Bess C."/>
            <person name="Blankenburg K."/>
            <person name="Forbes L."/>
            <person name="Fu Q."/>
            <person name="Gubbala S."/>
            <person name="Hirani K."/>
            <person name="Jayaseelan J.C."/>
            <person name="Lara F."/>
            <person name="Munidasa M."/>
            <person name="Palculict T."/>
            <person name="Patil S."/>
            <person name="Pu L.-L."/>
            <person name="Saada N."/>
            <person name="Tang L."/>
            <person name="Weissenberger G."/>
            <person name="Zhu Y."/>
            <person name="Hemphill L."/>
            <person name="Shang Y."/>
            <person name="Youmans B."/>
            <person name="Ayvaz T."/>
            <person name="Ross M."/>
            <person name="Santibanez J."/>
            <person name="Aqrawi P."/>
            <person name="Gross S."/>
            <person name="Joshi V."/>
            <person name="Fowler G."/>
            <person name="Nazareth L."/>
            <person name="Reid J."/>
            <person name="Worley K."/>
            <person name="Petrosino J."/>
            <person name="Highlander S."/>
            <person name="Gibbs R."/>
        </authorList>
    </citation>
    <scope>NUCLEOTIDE SEQUENCE [LARGE SCALE GENOMIC DNA]</scope>
    <source>
        <strain evidence="2">DSM 16973</strain>
    </source>
</reference>
<gene>
    <name evidence="2" type="ORF">HMPREF0658_1274</name>
</gene>
<organism evidence="2 3">
    <name type="scientific">Hoylesella marshii DSM 16973 = JCM 13450</name>
    <dbReference type="NCBI Taxonomy" id="862515"/>
    <lineage>
        <taxon>Bacteria</taxon>
        <taxon>Pseudomonadati</taxon>
        <taxon>Bacteroidota</taxon>
        <taxon>Bacteroidia</taxon>
        <taxon>Bacteroidales</taxon>
        <taxon>Prevotellaceae</taxon>
        <taxon>Hoylesella</taxon>
    </lineage>
</organism>
<evidence type="ECO:0000313" key="3">
    <source>
        <dbReference type="Proteomes" id="UP000004394"/>
    </source>
</evidence>